<reference evidence="1 2" key="1">
    <citation type="journal article" date="2018" name="Int. J. Syst. Evol. Microbiol.">
        <title>Flavobacterium chryseum sp. nov. and Flavobacterium psychroterrae sp. nov., novel environmental bacteria isolated from Antarctica.</title>
        <authorList>
            <person name="Kralova S."/>
            <person name="Svec P."/>
            <person name="Busse H.J."/>
            <person name="Stankova E."/>
            <person name="Vaczi P."/>
            <person name="Sedlacek I."/>
        </authorList>
    </citation>
    <scope>NUCLEOTIDE SEQUENCE [LARGE SCALE GENOMIC DNA]</scope>
    <source>
        <strain evidence="1 2">CCM 8827</strain>
    </source>
</reference>
<keyword evidence="2" id="KW-1185">Reference proteome</keyword>
<dbReference type="Proteomes" id="UP000722625">
    <property type="component" value="Unassembled WGS sequence"/>
</dbReference>
<sequence>MLSDKLNQIDGIVGHGLFINLAKKVIMGTNDSTITFKSS</sequence>
<protein>
    <submittedName>
        <fullName evidence="1">Ribose-5-phosphate isomerase A</fullName>
    </submittedName>
</protein>
<comment type="caution">
    <text evidence="1">The sequence shown here is derived from an EMBL/GenBank/DDBJ whole genome shotgun (WGS) entry which is preliminary data.</text>
</comment>
<proteinExistence type="predicted"/>
<name>A0ABS5PHU0_9FLAO</name>
<organism evidence="1 2">
    <name type="scientific">Flavobacterium psychroterrae</name>
    <dbReference type="NCBI Taxonomy" id="2133767"/>
    <lineage>
        <taxon>Bacteria</taxon>
        <taxon>Pseudomonadati</taxon>
        <taxon>Bacteroidota</taxon>
        <taxon>Flavobacteriia</taxon>
        <taxon>Flavobacteriales</taxon>
        <taxon>Flavobacteriaceae</taxon>
        <taxon>Flavobacterium</taxon>
    </lineage>
</organism>
<evidence type="ECO:0000313" key="2">
    <source>
        <dbReference type="Proteomes" id="UP000722625"/>
    </source>
</evidence>
<gene>
    <name evidence="1" type="ORF">KHA90_20780</name>
</gene>
<evidence type="ECO:0000313" key="1">
    <source>
        <dbReference type="EMBL" id="MBS7233453.1"/>
    </source>
</evidence>
<keyword evidence="1" id="KW-0413">Isomerase</keyword>
<dbReference type="Gene3D" id="3.30.70.260">
    <property type="match status" value="1"/>
</dbReference>
<dbReference type="InterPro" id="IPR004788">
    <property type="entry name" value="Ribose5P_isomerase_type_A"/>
</dbReference>
<dbReference type="EMBL" id="JAGYVZ010000025">
    <property type="protein sequence ID" value="MBS7233453.1"/>
    <property type="molecule type" value="Genomic_DNA"/>
</dbReference>
<dbReference type="Pfam" id="PF06026">
    <property type="entry name" value="Rib_5-P_isom_A"/>
    <property type="match status" value="1"/>
</dbReference>
<dbReference type="Gene3D" id="3.40.50.1360">
    <property type="match status" value="1"/>
</dbReference>
<dbReference type="GO" id="GO:0016853">
    <property type="term" value="F:isomerase activity"/>
    <property type="evidence" value="ECO:0007669"/>
    <property type="project" value="UniProtKB-KW"/>
</dbReference>
<accession>A0ABS5PHU0</accession>